<evidence type="ECO:0000256" key="1">
    <source>
        <dbReference type="SAM" id="MobiDB-lite"/>
    </source>
</evidence>
<gene>
    <name evidence="2" type="ORF">Tci_580181</name>
</gene>
<sequence length="325" mass="36431">MGGAMTQIKSEGALIQFIDPTFLTGYTVRSGEDRMEHDIKLTDPVPQIPHDSPLSGGHTPRSDEGSMTLKELTDLCTTLLEKGRKNLKSQQQFQDNVLDEDVDTKMIIEEKGNGEKGGSTAKIVSTDRPYISVARPEGSSVEPKTPPTKTTLFDNKDVTIADTLVKLKNQKAKKKGIAFKDVDDSARPIRSITTIQPLLTIDPKDKGFEEDEKKIISRKKRAADDDKAIDYETLDVKSPIVDYESQVLGTNEVGDVYVYKLTRLDGSYRHFSTFSRMLEVLDRQDVLDLYKIIIERFPANDPEGYDLILWGDLKTLVKSSEDDKI</sequence>
<proteinExistence type="predicted"/>
<protein>
    <submittedName>
        <fullName evidence="2">Uncharacterized protein</fullName>
    </submittedName>
</protein>
<feature type="region of interest" description="Disordered" evidence="1">
    <location>
        <begin position="43"/>
        <end position="66"/>
    </location>
</feature>
<evidence type="ECO:0000313" key="2">
    <source>
        <dbReference type="EMBL" id="GFA08209.1"/>
    </source>
</evidence>
<comment type="caution">
    <text evidence="2">The sequence shown here is derived from an EMBL/GenBank/DDBJ whole genome shotgun (WGS) entry which is preliminary data.</text>
</comment>
<reference evidence="2" key="1">
    <citation type="journal article" date="2019" name="Sci. Rep.">
        <title>Draft genome of Tanacetum cinerariifolium, the natural source of mosquito coil.</title>
        <authorList>
            <person name="Yamashiro T."/>
            <person name="Shiraishi A."/>
            <person name="Satake H."/>
            <person name="Nakayama K."/>
        </authorList>
    </citation>
    <scope>NUCLEOTIDE SEQUENCE</scope>
</reference>
<accession>A0A699J360</accession>
<organism evidence="2">
    <name type="scientific">Tanacetum cinerariifolium</name>
    <name type="common">Dalmatian daisy</name>
    <name type="synonym">Chrysanthemum cinerariifolium</name>
    <dbReference type="NCBI Taxonomy" id="118510"/>
    <lineage>
        <taxon>Eukaryota</taxon>
        <taxon>Viridiplantae</taxon>
        <taxon>Streptophyta</taxon>
        <taxon>Embryophyta</taxon>
        <taxon>Tracheophyta</taxon>
        <taxon>Spermatophyta</taxon>
        <taxon>Magnoliopsida</taxon>
        <taxon>eudicotyledons</taxon>
        <taxon>Gunneridae</taxon>
        <taxon>Pentapetalae</taxon>
        <taxon>asterids</taxon>
        <taxon>campanulids</taxon>
        <taxon>Asterales</taxon>
        <taxon>Asteraceae</taxon>
        <taxon>Asteroideae</taxon>
        <taxon>Anthemideae</taxon>
        <taxon>Anthemidinae</taxon>
        <taxon>Tanacetum</taxon>
    </lineage>
</organism>
<name>A0A699J360_TANCI</name>
<dbReference type="AlphaFoldDB" id="A0A699J360"/>
<dbReference type="EMBL" id="BKCJ010366171">
    <property type="protein sequence ID" value="GFA08209.1"/>
    <property type="molecule type" value="Genomic_DNA"/>
</dbReference>